<dbReference type="Gramene" id="TraesCLE_scaffold_049060_01G000400.1">
    <property type="protein sequence ID" value="TraesCLE_scaffold_049060_01G000400.1"/>
    <property type="gene ID" value="TraesCLE_scaffold_049060_01G000400"/>
</dbReference>
<dbReference type="PANTHER" id="PTHR46224:SF54">
    <property type="entry name" value="GENOME ASSEMBLY, CHROMOSOME: II"/>
    <property type="match status" value="1"/>
</dbReference>
<gene>
    <name evidence="3" type="primary">LOC123054119</name>
</gene>
<dbReference type="OrthoDB" id="1860613at2759"/>
<dbReference type="Gramene" id="TraesNOR2D03G01256650.1">
    <property type="protein sequence ID" value="TraesNOR2D03G01256650.1"/>
    <property type="gene ID" value="TraesNOR2D03G01256650"/>
</dbReference>
<dbReference type="Gramene" id="TraesJAG2D03G01246590.1">
    <property type="protein sequence ID" value="TraesJAG2D03G01246590.1"/>
    <property type="gene ID" value="TraesJAG2D03G01246590"/>
</dbReference>
<dbReference type="Gramene" id="TraesCS2D02G395500.1">
    <property type="protein sequence ID" value="TraesCS2D02G395500.1"/>
    <property type="gene ID" value="TraesCS2D02G395500"/>
</dbReference>
<dbReference type="InterPro" id="IPR036770">
    <property type="entry name" value="Ankyrin_rpt-contain_sf"/>
</dbReference>
<dbReference type="PROSITE" id="PS50088">
    <property type="entry name" value="ANK_REPEAT"/>
    <property type="match status" value="4"/>
</dbReference>
<keyword evidence="4" id="KW-1185">Reference proteome</keyword>
<accession>A0A1D5ULS9</accession>
<dbReference type="SMART" id="SM00028">
    <property type="entry name" value="TPR"/>
    <property type="match status" value="2"/>
</dbReference>
<name>A0A1D5ULS9_WHEAT</name>
<dbReference type="AlphaFoldDB" id="A0A1D5ULS9"/>
<evidence type="ECO:0000313" key="4">
    <source>
        <dbReference type="Proteomes" id="UP000019116"/>
    </source>
</evidence>
<feature type="repeat" description="ANK" evidence="1">
    <location>
        <begin position="217"/>
        <end position="249"/>
    </location>
</feature>
<dbReference type="Gramene" id="TraesSTA2D03G01229220.1">
    <property type="protein sequence ID" value="TraesSTA2D03G01229220.1"/>
    <property type="gene ID" value="TraesSTA2D03G01229220"/>
</dbReference>
<dbReference type="OMA" id="CAMSAYF"/>
<dbReference type="PROSITE" id="PS50005">
    <property type="entry name" value="TPR"/>
    <property type="match status" value="1"/>
</dbReference>
<dbReference type="Gene3D" id="1.25.40.10">
    <property type="entry name" value="Tetratricopeptide repeat domain"/>
    <property type="match status" value="1"/>
</dbReference>
<keyword evidence="1" id="KW-0040">ANK repeat</keyword>
<protein>
    <submittedName>
        <fullName evidence="3">Uncharacterized protein</fullName>
    </submittedName>
</protein>
<dbReference type="Gramene" id="TraesPARA_EIv1.0_0721900.1">
    <property type="protein sequence ID" value="TraesPARA_EIv1.0_0721900.1.CDS"/>
    <property type="gene ID" value="TraesPARA_EIv1.0_0721900"/>
</dbReference>
<feature type="repeat" description="TPR" evidence="2">
    <location>
        <begin position="374"/>
        <end position="407"/>
    </location>
</feature>
<dbReference type="Gene3D" id="1.25.40.20">
    <property type="entry name" value="Ankyrin repeat-containing domain"/>
    <property type="match status" value="3"/>
</dbReference>
<dbReference type="Gramene" id="TraesCAD_scaffold_051224_01G000400.1">
    <property type="protein sequence ID" value="TraesCAD_scaffold_051224_01G000400.1"/>
    <property type="gene ID" value="TraesCAD_scaffold_051224_01G000400"/>
</dbReference>
<dbReference type="InterPro" id="IPR011990">
    <property type="entry name" value="TPR-like_helical_dom_sf"/>
</dbReference>
<dbReference type="RefSeq" id="NP_001414885.1">
    <property type="nucleotide sequence ID" value="NM_001427956.1"/>
</dbReference>
<organism evidence="3">
    <name type="scientific">Triticum aestivum</name>
    <name type="common">Wheat</name>
    <dbReference type="NCBI Taxonomy" id="4565"/>
    <lineage>
        <taxon>Eukaryota</taxon>
        <taxon>Viridiplantae</taxon>
        <taxon>Streptophyta</taxon>
        <taxon>Embryophyta</taxon>
        <taxon>Tracheophyta</taxon>
        <taxon>Spermatophyta</taxon>
        <taxon>Magnoliopsida</taxon>
        <taxon>Liliopsida</taxon>
        <taxon>Poales</taxon>
        <taxon>Poaceae</taxon>
        <taxon>BOP clade</taxon>
        <taxon>Pooideae</taxon>
        <taxon>Triticodae</taxon>
        <taxon>Triticeae</taxon>
        <taxon>Triticinae</taxon>
        <taxon>Triticum</taxon>
    </lineage>
</organism>
<dbReference type="GeneID" id="123054119"/>
<keyword evidence="2" id="KW-0802">TPR repeat</keyword>
<dbReference type="Proteomes" id="UP000019116">
    <property type="component" value="Chromosome 2D"/>
</dbReference>
<feature type="repeat" description="ANK" evidence="1">
    <location>
        <begin position="88"/>
        <end position="120"/>
    </location>
</feature>
<dbReference type="PANTHER" id="PTHR46224">
    <property type="entry name" value="ANKYRIN REPEAT FAMILY PROTEIN"/>
    <property type="match status" value="1"/>
</dbReference>
<feature type="repeat" description="ANK" evidence="1">
    <location>
        <begin position="153"/>
        <end position="181"/>
    </location>
</feature>
<dbReference type="Gramene" id="TraesMAC2D03G01238480.1">
    <property type="protein sequence ID" value="TraesMAC2D03G01238480.1"/>
    <property type="gene ID" value="TraesMAC2D03G01238480"/>
</dbReference>
<dbReference type="Gramene" id="TraesROB_scaffold_057965_01G000400.1">
    <property type="protein sequence ID" value="TraesROB_scaffold_057965_01G000400.1"/>
    <property type="gene ID" value="TraesROB_scaffold_057965_01G000400"/>
</dbReference>
<dbReference type="SMART" id="SM00248">
    <property type="entry name" value="ANK"/>
    <property type="match status" value="6"/>
</dbReference>
<dbReference type="PROSITE" id="PS50297">
    <property type="entry name" value="ANK_REP_REGION"/>
    <property type="match status" value="3"/>
</dbReference>
<dbReference type="Gramene" id="TraesARI2D03G01256740.1">
    <property type="protein sequence ID" value="TraesARI2D03G01256740.1"/>
    <property type="gene ID" value="TraesARI2D03G01256740"/>
</dbReference>
<dbReference type="InterPro" id="IPR002110">
    <property type="entry name" value="Ankyrin_rpt"/>
</dbReference>
<evidence type="ECO:0000256" key="1">
    <source>
        <dbReference type="PROSITE-ProRule" id="PRU00023"/>
    </source>
</evidence>
<dbReference type="SMR" id="A0A1D5ULS9"/>
<dbReference type="PRINTS" id="PR01415">
    <property type="entry name" value="ANKYRIN"/>
</dbReference>
<reference evidence="3" key="1">
    <citation type="submission" date="2018-08" db="EMBL/GenBank/DDBJ databases">
        <authorList>
            <person name="Rossello M."/>
        </authorList>
    </citation>
    <scope>NUCLEOTIDE SEQUENCE [LARGE SCALE GENOMIC DNA]</scope>
    <source>
        <strain evidence="3">cv. Chinese Spring</strain>
    </source>
</reference>
<feature type="repeat" description="ANK" evidence="1">
    <location>
        <begin position="121"/>
        <end position="153"/>
    </location>
</feature>
<dbReference type="Pfam" id="PF00023">
    <property type="entry name" value="Ank"/>
    <property type="match status" value="2"/>
</dbReference>
<dbReference type="SUPFAM" id="SSF48403">
    <property type="entry name" value="Ankyrin repeat"/>
    <property type="match status" value="1"/>
</dbReference>
<sequence length="431" mass="46676">MASPLEYARAVLQARLLQAAEDGDLPLFKRTARALDGGKGRLREAVEGATASNCGARALHVAAVHGRMPLCAYLVEDLQVNVDATDESGETALSYAAVNGIVNIVRYLLDHGANPDKSGPRRCTPLHMAVGQGHCEVVKVLLSKGADVNCYSDTGTPLHIAAVFGLDDAMKVLLDHHADCNKAVCIADTPLIVALRAHRRKCVKLLIKAGADLKGLGSADPIIVAITEGLTDCLKCLLNAGADPNVIDDFGRLPIEVAASHNSREDVEILFPVTSRIPSVRDWSIDGIMAYVKSKEKDDPILKMNPANMKIEGNKAYKRKDYITAARLYTMAEGDYPENVTLISNRSVCWLNMGEGDKALRDAQICRALRRDWPKACFREGAAQILLKDYEKACDAFLDGLKLDPGNSEIENALREALHSLVVAHAVKKGH</sequence>
<dbReference type="STRING" id="4565.A0A1D5ULS9"/>
<dbReference type="Gramene" id="TraesLAC2D03G01191830.1">
    <property type="protein sequence ID" value="TraesLAC2D03G01191830.1"/>
    <property type="gene ID" value="TraesLAC2D03G01191830"/>
</dbReference>
<dbReference type="PaxDb" id="4565-Traes_2DL_6FE8296F1.1"/>
<dbReference type="Gramene" id="TraesJUL2D03G01246780.1">
    <property type="protein sequence ID" value="TraesJUL2D03G01246780.1"/>
    <property type="gene ID" value="TraesJUL2D03G01246780"/>
</dbReference>
<dbReference type="EnsemblPlants" id="TraesCS2D02G395500.1">
    <property type="protein sequence ID" value="TraesCS2D02G395500.1"/>
    <property type="gene ID" value="TraesCS2D02G395500"/>
</dbReference>
<dbReference type="Gramene" id="TraesCS2D03G0900000.1">
    <property type="protein sequence ID" value="TraesCS2D03G0900000.1.CDS"/>
    <property type="gene ID" value="TraesCS2D03G0900000"/>
</dbReference>
<dbReference type="Pfam" id="PF12796">
    <property type="entry name" value="Ank_2"/>
    <property type="match status" value="1"/>
</dbReference>
<dbReference type="Gramene" id="TraesLDM2D03G01241410.1">
    <property type="protein sequence ID" value="TraesLDM2D03G01241410.1"/>
    <property type="gene ID" value="TraesLDM2D03G01241410"/>
</dbReference>
<reference evidence="3" key="2">
    <citation type="submission" date="2018-10" db="UniProtKB">
        <authorList>
            <consortium name="EnsemblPlants"/>
        </authorList>
    </citation>
    <scope>IDENTIFICATION</scope>
</reference>
<dbReference type="ExpressionAtlas" id="A0A1D5ULS9">
    <property type="expression patterns" value="baseline and differential"/>
</dbReference>
<evidence type="ECO:0000256" key="2">
    <source>
        <dbReference type="PROSITE-ProRule" id="PRU00339"/>
    </source>
</evidence>
<dbReference type="InterPro" id="IPR019734">
    <property type="entry name" value="TPR_rpt"/>
</dbReference>
<evidence type="ECO:0000313" key="3">
    <source>
        <dbReference type="EnsemblPlants" id="TraesCS2D02G395500.1"/>
    </source>
</evidence>
<proteinExistence type="predicted"/>
<dbReference type="Pfam" id="PF13606">
    <property type="entry name" value="Ank_3"/>
    <property type="match status" value="1"/>
</dbReference>
<dbReference type="SUPFAM" id="SSF48452">
    <property type="entry name" value="TPR-like"/>
    <property type="match status" value="1"/>
</dbReference>
<dbReference type="InterPro" id="IPR051616">
    <property type="entry name" value="Cul2-RING_E3_ligase_SR"/>
</dbReference>
<dbReference type="Gramene" id="TraesWEE_scaffold_047429_01G000200.1">
    <property type="protein sequence ID" value="TraesWEE_scaffold_047429_01G000200.1"/>
    <property type="gene ID" value="TraesWEE_scaffold_047429_01G000200"/>
</dbReference>
<dbReference type="Gramene" id="TraesSYM2D03G01255960.1">
    <property type="protein sequence ID" value="TraesSYM2D03G01255960.1"/>
    <property type="gene ID" value="TraesSYM2D03G01255960"/>
</dbReference>